<proteinExistence type="predicted"/>
<keyword evidence="1" id="KW-0812">Transmembrane</keyword>
<dbReference type="EMBL" id="NDWU01000007">
    <property type="protein sequence ID" value="PUA32685.1"/>
    <property type="molecule type" value="Genomic_DNA"/>
</dbReference>
<feature type="transmembrane region" description="Helical" evidence="1">
    <location>
        <begin position="80"/>
        <end position="103"/>
    </location>
</feature>
<dbReference type="AlphaFoldDB" id="A0A2R7Y568"/>
<name>A0A2R7Y568_9ARCH</name>
<gene>
    <name evidence="2" type="ORF">B9J98_03680</name>
</gene>
<feature type="transmembrane region" description="Helical" evidence="1">
    <location>
        <begin position="109"/>
        <end position="131"/>
    </location>
</feature>
<feature type="transmembrane region" description="Helical" evidence="1">
    <location>
        <begin position="169"/>
        <end position="187"/>
    </location>
</feature>
<dbReference type="PANTHER" id="PTHR42241:SF2">
    <property type="entry name" value="HYPOTHETICAL MEMBRANE PROTEIN, CONSERVED, DUF998 FAMILY"/>
    <property type="match status" value="1"/>
</dbReference>
<evidence type="ECO:0000256" key="1">
    <source>
        <dbReference type="SAM" id="Phobius"/>
    </source>
</evidence>
<feature type="transmembrane region" description="Helical" evidence="1">
    <location>
        <begin position="52"/>
        <end position="73"/>
    </location>
</feature>
<dbReference type="InterPro" id="IPR009339">
    <property type="entry name" value="DUF998"/>
</dbReference>
<protein>
    <recommendedName>
        <fullName evidence="4">DUF998 domain-containing protein</fullName>
    </recommendedName>
</protein>
<evidence type="ECO:0000313" key="3">
    <source>
        <dbReference type="Proteomes" id="UP000244066"/>
    </source>
</evidence>
<accession>A0A2R7Y568</accession>
<keyword evidence="1" id="KW-0472">Membrane</keyword>
<dbReference type="Pfam" id="PF06197">
    <property type="entry name" value="DUF998"/>
    <property type="match status" value="1"/>
</dbReference>
<organism evidence="2 3">
    <name type="scientific">Candidatus Terraquivivens tikiterensis</name>
    <dbReference type="NCBI Taxonomy" id="1980982"/>
    <lineage>
        <taxon>Archaea</taxon>
        <taxon>Nitrososphaerota</taxon>
        <taxon>Candidatus Wolframiiraptoraceae</taxon>
        <taxon>Candidatus Terraquivivens</taxon>
    </lineage>
</organism>
<feature type="transmembrane region" description="Helical" evidence="1">
    <location>
        <begin position="143"/>
        <end position="163"/>
    </location>
</feature>
<comment type="caution">
    <text evidence="2">The sequence shown here is derived from an EMBL/GenBank/DDBJ whole genome shotgun (WGS) entry which is preliminary data.</text>
</comment>
<evidence type="ECO:0008006" key="4">
    <source>
        <dbReference type="Google" id="ProtNLM"/>
    </source>
</evidence>
<sequence length="192" mass="20370">MSAMLTLKVLGIVGLLSLIVAYSSIALSISISPWFSWVENALSDLGARSPSSPLFNAGLIVSSALALMFAMGLRRVYRGALGAAGTVLYALSAVSLFMIGFFPETAGVVHYYSSVAFFVLVALTLVTFGAYGLAYRPRSTKTGITVLILSALAVAIWLLPWKGVAIPELFSSLTISAWTVIASVRMLRARGQ</sequence>
<reference evidence="2 3" key="1">
    <citation type="submission" date="2017-04" db="EMBL/GenBank/DDBJ databases">
        <title>Draft Aigarchaeota genome from a New Zealand hot spring.</title>
        <authorList>
            <person name="Reysenbach A.-L."/>
            <person name="Donaho J.A."/>
            <person name="Gerhart J."/>
            <person name="Kelley J.F."/>
            <person name="Kouba K."/>
            <person name="Podar M."/>
            <person name="Stott M."/>
        </authorList>
    </citation>
    <scope>NUCLEOTIDE SEQUENCE [LARGE SCALE GENOMIC DNA]</scope>
    <source>
        <strain evidence="2">NZ13_MG1</strain>
    </source>
</reference>
<keyword evidence="1" id="KW-1133">Transmembrane helix</keyword>
<dbReference type="PANTHER" id="PTHR42241">
    <property type="entry name" value="HYPOTHETICAL MEMBRANE PROTEIN, CONSERVED, DUF998 FAMILY"/>
    <property type="match status" value="1"/>
</dbReference>
<evidence type="ECO:0000313" key="2">
    <source>
        <dbReference type="EMBL" id="PUA32685.1"/>
    </source>
</evidence>
<dbReference type="Proteomes" id="UP000244066">
    <property type="component" value="Unassembled WGS sequence"/>
</dbReference>